<evidence type="ECO:0000256" key="3">
    <source>
        <dbReference type="SAM" id="MobiDB-lite"/>
    </source>
</evidence>
<keyword evidence="5" id="KW-1185">Reference proteome</keyword>
<evidence type="ECO:0000313" key="5">
    <source>
        <dbReference type="Proteomes" id="UP000675881"/>
    </source>
</evidence>
<feature type="compositionally biased region" description="Acidic residues" evidence="3">
    <location>
        <begin position="132"/>
        <end position="147"/>
    </location>
</feature>
<feature type="region of interest" description="Disordered" evidence="3">
    <location>
        <begin position="121"/>
        <end position="182"/>
    </location>
</feature>
<evidence type="ECO:0000256" key="2">
    <source>
        <dbReference type="RuleBase" id="RU361272"/>
    </source>
</evidence>
<gene>
    <name evidence="4" type="ORF">LSAA_3784</name>
</gene>
<dbReference type="FunFam" id="2.20.70.30:FF:000001">
    <property type="entry name" value="Transcription factor BTF3 homolog"/>
    <property type="match status" value="1"/>
</dbReference>
<proteinExistence type="inferred from homology"/>
<dbReference type="CDD" id="cd22055">
    <property type="entry name" value="NAC_BTF3"/>
    <property type="match status" value="1"/>
</dbReference>
<dbReference type="OrthoDB" id="8033832at2759"/>
<dbReference type="Gene3D" id="2.20.70.30">
    <property type="entry name" value="Nascent polypeptide-associated complex domain"/>
    <property type="match status" value="1"/>
</dbReference>
<dbReference type="PANTHER" id="PTHR10351">
    <property type="entry name" value="TRANSCRIPTION FACTOR BTF3 FAMILY MEMBER"/>
    <property type="match status" value="1"/>
</dbReference>
<dbReference type="Proteomes" id="UP000675881">
    <property type="component" value="Chromosome 13"/>
</dbReference>
<protein>
    <recommendedName>
        <fullName evidence="2">Transcription factor BTF3</fullName>
    </recommendedName>
</protein>
<sequence length="182" mass="20106">MNPEKLKQLQAQVRIGGKGTVRRKKKVVHRTATTDDKKLQSCLKKLSVNNIPGIEEVNMIKEDGTVIHFNNPKVQASLGANTFAINGHGENKVITELIPSILNQLGPESLTHLRKLAHNIRSNEDGGAENNNGEDDDDVPDLVENFDEASKNEEGVKSDDKDEDKENKDNCSELKEPLNTTS</sequence>
<name>A0A7R8CIB5_LEPSM</name>
<dbReference type="SMART" id="SM01407">
    <property type="entry name" value="NAC"/>
    <property type="match status" value="1"/>
</dbReference>
<organism evidence="4 5">
    <name type="scientific">Lepeophtheirus salmonis</name>
    <name type="common">Salmon louse</name>
    <name type="synonym">Caligus salmonis</name>
    <dbReference type="NCBI Taxonomy" id="72036"/>
    <lineage>
        <taxon>Eukaryota</taxon>
        <taxon>Metazoa</taxon>
        <taxon>Ecdysozoa</taxon>
        <taxon>Arthropoda</taxon>
        <taxon>Crustacea</taxon>
        <taxon>Multicrustacea</taxon>
        <taxon>Hexanauplia</taxon>
        <taxon>Copepoda</taxon>
        <taxon>Siphonostomatoida</taxon>
        <taxon>Caligidae</taxon>
        <taxon>Lepeophtheirus</taxon>
    </lineage>
</organism>
<accession>A0A7R8CIB5</accession>
<evidence type="ECO:0000313" key="4">
    <source>
        <dbReference type="EMBL" id="CAF2825468.1"/>
    </source>
</evidence>
<dbReference type="EMBL" id="HG994592">
    <property type="protein sequence ID" value="CAF2825468.1"/>
    <property type="molecule type" value="Genomic_DNA"/>
</dbReference>
<dbReference type="AlphaFoldDB" id="A0A7R8CIB5"/>
<dbReference type="InterPro" id="IPR039370">
    <property type="entry name" value="BTF3"/>
</dbReference>
<dbReference type="PROSITE" id="PS51151">
    <property type="entry name" value="NAC_AB"/>
    <property type="match status" value="1"/>
</dbReference>
<dbReference type="Pfam" id="PF01849">
    <property type="entry name" value="NAC"/>
    <property type="match status" value="1"/>
</dbReference>
<dbReference type="InterPro" id="IPR002715">
    <property type="entry name" value="Nas_poly-pep-assoc_cplx_dom"/>
</dbReference>
<feature type="compositionally biased region" description="Basic and acidic residues" evidence="3">
    <location>
        <begin position="148"/>
        <end position="176"/>
    </location>
</feature>
<dbReference type="InterPro" id="IPR038187">
    <property type="entry name" value="NAC_A/B_dom_sf"/>
</dbReference>
<evidence type="ECO:0000256" key="1">
    <source>
        <dbReference type="ARBA" id="ARBA00005296"/>
    </source>
</evidence>
<comment type="similarity">
    <text evidence="1 2">Belongs to the NAC-beta family.</text>
</comment>
<reference evidence="4" key="1">
    <citation type="submission" date="2021-02" db="EMBL/GenBank/DDBJ databases">
        <authorList>
            <person name="Bekaert M."/>
        </authorList>
    </citation>
    <scope>NUCLEOTIDE SEQUENCE</scope>
    <source>
        <strain evidence="4">IoA-00</strain>
    </source>
</reference>